<organism evidence="7">
    <name type="scientific">Frullania nodulosa</name>
    <dbReference type="NCBI Taxonomy" id="642337"/>
    <lineage>
        <taxon>Eukaryota</taxon>
        <taxon>Viridiplantae</taxon>
        <taxon>Streptophyta</taxon>
        <taxon>Embryophyta</taxon>
        <taxon>Marchantiophyta</taxon>
        <taxon>Jungermanniopsida</taxon>
        <taxon>Jungermanniidae</taxon>
        <taxon>Porellales</taxon>
        <taxon>Jubulineae</taxon>
        <taxon>Frullaniaceae</taxon>
        <taxon>Frullania</taxon>
        <taxon>Frullania subgen. Homotropantha</taxon>
        <taxon>Frullania sect. Nodulosae</taxon>
    </lineage>
</organism>
<keyword evidence="7" id="KW-0150">Chloroplast</keyword>
<evidence type="ECO:0000256" key="5">
    <source>
        <dbReference type="HAMAP-Rule" id="MF_01343"/>
    </source>
</evidence>
<name>A0A4Y5P6M9_9MARC</name>
<keyword evidence="7" id="KW-0934">Plastid</keyword>
<accession>A0A4Y5P6M9</accession>
<dbReference type="HAMAP" id="MF_01343_B">
    <property type="entry name" value="Ribosomal_uS15_B"/>
    <property type="match status" value="1"/>
</dbReference>
<dbReference type="InterPro" id="IPR009068">
    <property type="entry name" value="uS15_NS1_RNA-bd_sf"/>
</dbReference>
<comment type="subcellular location">
    <subcellularLocation>
        <location evidence="5">Plastid</location>
        <location evidence="5">Chloroplast</location>
    </subcellularLocation>
</comment>
<dbReference type="Pfam" id="PF00312">
    <property type="entry name" value="Ribosomal_S15"/>
    <property type="match status" value="1"/>
</dbReference>
<sequence length="88" mass="10513">MSINSFINLSFISEKTEGSVESQIFRLTNRIRKLTSHFKKHSKDYSSQRGLWKILGRRKRLLSYLFETNFTSYQDLINQLGIRKLKRN</sequence>
<proteinExistence type="inferred from homology"/>
<dbReference type="GO" id="GO:0006412">
    <property type="term" value="P:translation"/>
    <property type="evidence" value="ECO:0007669"/>
    <property type="project" value="UniProtKB-UniRule"/>
</dbReference>
<dbReference type="InterPro" id="IPR000589">
    <property type="entry name" value="Ribosomal_uS15"/>
</dbReference>
<evidence type="ECO:0000313" key="7">
    <source>
        <dbReference type="EMBL" id="QCW58891.1"/>
    </source>
</evidence>
<dbReference type="SMART" id="SM01387">
    <property type="entry name" value="Ribosomal_S15"/>
    <property type="match status" value="1"/>
</dbReference>
<gene>
    <name evidence="5 7" type="primary">rps15</name>
</gene>
<evidence type="ECO:0000256" key="4">
    <source>
        <dbReference type="ARBA" id="ARBA00035250"/>
    </source>
</evidence>
<keyword evidence="3 5" id="KW-0687">Ribonucleoprotein</keyword>
<comment type="subunit">
    <text evidence="5">Part of the 30S ribosomal subunit.</text>
</comment>
<evidence type="ECO:0000256" key="2">
    <source>
        <dbReference type="ARBA" id="ARBA00022980"/>
    </source>
</evidence>
<dbReference type="EMBL" id="MH064510">
    <property type="protein sequence ID" value="QCW58891.1"/>
    <property type="molecule type" value="Genomic_DNA"/>
</dbReference>
<keyword evidence="2 5" id="KW-0689">Ribosomal protein</keyword>
<dbReference type="PANTHER" id="PTHR23321">
    <property type="entry name" value="RIBOSOMAL PROTEIN S15, BACTERIAL AND ORGANELLAR"/>
    <property type="match status" value="1"/>
</dbReference>
<dbReference type="NCBIfam" id="TIGR00952">
    <property type="entry name" value="S15_bact"/>
    <property type="match status" value="1"/>
</dbReference>
<evidence type="ECO:0000256" key="6">
    <source>
        <dbReference type="RuleBase" id="RU003919"/>
    </source>
</evidence>
<dbReference type="GO" id="GO:0009507">
    <property type="term" value="C:chloroplast"/>
    <property type="evidence" value="ECO:0007669"/>
    <property type="project" value="UniProtKB-SubCell"/>
</dbReference>
<comment type="similarity">
    <text evidence="1 5 6">Belongs to the universal ribosomal protein uS15 family.</text>
</comment>
<dbReference type="GO" id="GO:0005840">
    <property type="term" value="C:ribosome"/>
    <property type="evidence" value="ECO:0007669"/>
    <property type="project" value="UniProtKB-KW"/>
</dbReference>
<geneLocation type="chloroplast" evidence="7"/>
<dbReference type="GO" id="GO:1990904">
    <property type="term" value="C:ribonucleoprotein complex"/>
    <property type="evidence" value="ECO:0007669"/>
    <property type="project" value="UniProtKB-KW"/>
</dbReference>
<dbReference type="GO" id="GO:0003735">
    <property type="term" value="F:structural constituent of ribosome"/>
    <property type="evidence" value="ECO:0007669"/>
    <property type="project" value="InterPro"/>
</dbReference>
<evidence type="ECO:0000256" key="1">
    <source>
        <dbReference type="ARBA" id="ARBA00008434"/>
    </source>
</evidence>
<dbReference type="PANTHER" id="PTHR23321:SF26">
    <property type="entry name" value="SMALL RIBOSOMAL SUBUNIT PROTEIN US15M"/>
    <property type="match status" value="1"/>
</dbReference>
<reference evidence="7" key="1">
    <citation type="submission" date="2018-03" db="EMBL/GenBank/DDBJ databases">
        <title>Exploring the plastid DNA sequence disparity of liverworts.</title>
        <authorList>
            <person name="Yu Y."/>
            <person name="Liu H."/>
            <person name="Yang J."/>
            <person name="Ma W."/>
            <person name="Pressel S."/>
            <person name="Wu Y."/>
            <person name="Schneider H."/>
        </authorList>
    </citation>
    <scope>NUCLEOTIDE SEQUENCE</scope>
</reference>
<dbReference type="CDD" id="cd00677">
    <property type="entry name" value="S15_NS1_EPRS_RNA-bind"/>
    <property type="match status" value="1"/>
</dbReference>
<evidence type="ECO:0000256" key="3">
    <source>
        <dbReference type="ARBA" id="ARBA00023274"/>
    </source>
</evidence>
<dbReference type="GeneID" id="40873461"/>
<dbReference type="Gene3D" id="1.10.287.10">
    <property type="entry name" value="S15/NS1, RNA-binding"/>
    <property type="match status" value="1"/>
</dbReference>
<protein>
    <recommendedName>
        <fullName evidence="4 5">Small ribosomal subunit protein uS15c</fullName>
    </recommendedName>
</protein>
<dbReference type="AlphaFoldDB" id="A0A4Y5P6M9"/>
<dbReference type="InterPro" id="IPR005290">
    <property type="entry name" value="Ribosomal_uS15_bac-type"/>
</dbReference>
<dbReference type="RefSeq" id="YP_009668116.1">
    <property type="nucleotide sequence ID" value="NC_043783.1"/>
</dbReference>
<dbReference type="SUPFAM" id="SSF47060">
    <property type="entry name" value="S15/NS1 RNA-binding domain"/>
    <property type="match status" value="1"/>
</dbReference>